<evidence type="ECO:0000256" key="1">
    <source>
        <dbReference type="SAM" id="Phobius"/>
    </source>
</evidence>
<proteinExistence type="predicted"/>
<feature type="transmembrane region" description="Helical" evidence="1">
    <location>
        <begin position="65"/>
        <end position="83"/>
    </location>
</feature>
<keyword evidence="1" id="KW-1133">Transmembrane helix</keyword>
<reference evidence="2" key="2">
    <citation type="submission" date="2020-09" db="EMBL/GenBank/DDBJ databases">
        <authorList>
            <person name="Sun Q."/>
            <person name="Zhou Y."/>
        </authorList>
    </citation>
    <scope>NUCLEOTIDE SEQUENCE</scope>
    <source>
        <strain evidence="2">CGMCC 1.12187</strain>
    </source>
</reference>
<organism evidence="2 3">
    <name type="scientific">Kocuria dechangensis</name>
    <dbReference type="NCBI Taxonomy" id="1176249"/>
    <lineage>
        <taxon>Bacteria</taxon>
        <taxon>Bacillati</taxon>
        <taxon>Actinomycetota</taxon>
        <taxon>Actinomycetes</taxon>
        <taxon>Micrococcales</taxon>
        <taxon>Micrococcaceae</taxon>
        <taxon>Kocuria</taxon>
    </lineage>
</organism>
<evidence type="ECO:0000313" key="3">
    <source>
        <dbReference type="Proteomes" id="UP000638848"/>
    </source>
</evidence>
<protein>
    <recommendedName>
        <fullName evidence="4">LysE type translocator</fullName>
    </recommendedName>
</protein>
<gene>
    <name evidence="2" type="ORF">GCM10011374_37410</name>
</gene>
<comment type="caution">
    <text evidence="2">The sequence shown here is derived from an EMBL/GenBank/DDBJ whole genome shotgun (WGS) entry which is preliminary data.</text>
</comment>
<keyword evidence="1" id="KW-0472">Membrane</keyword>
<evidence type="ECO:0008006" key="4">
    <source>
        <dbReference type="Google" id="ProtNLM"/>
    </source>
</evidence>
<dbReference type="AlphaFoldDB" id="A0A917H7Y2"/>
<reference evidence="2" key="1">
    <citation type="journal article" date="2014" name="Int. J. Syst. Evol. Microbiol.">
        <title>Complete genome sequence of Corynebacterium casei LMG S-19264T (=DSM 44701T), isolated from a smear-ripened cheese.</title>
        <authorList>
            <consortium name="US DOE Joint Genome Institute (JGI-PGF)"/>
            <person name="Walter F."/>
            <person name="Albersmeier A."/>
            <person name="Kalinowski J."/>
            <person name="Ruckert C."/>
        </authorList>
    </citation>
    <scope>NUCLEOTIDE SEQUENCE</scope>
    <source>
        <strain evidence="2">CGMCC 1.12187</strain>
    </source>
</reference>
<keyword evidence="1" id="KW-0812">Transmembrane</keyword>
<evidence type="ECO:0000313" key="2">
    <source>
        <dbReference type="EMBL" id="GGG69489.1"/>
    </source>
</evidence>
<sequence>MGTGYLVWLVTGMLPQFIDPHVHWPTAAQILVRGLVHATSCAVVYTGVGAGARRVLRARPAAARAVTRVSGAAMIAIGAALLSEQLLH</sequence>
<accession>A0A917H7Y2</accession>
<dbReference type="EMBL" id="BMEQ01000034">
    <property type="protein sequence ID" value="GGG69489.1"/>
    <property type="molecule type" value="Genomic_DNA"/>
</dbReference>
<feature type="transmembrane region" description="Helical" evidence="1">
    <location>
        <begin position="30"/>
        <end position="53"/>
    </location>
</feature>
<keyword evidence="3" id="KW-1185">Reference proteome</keyword>
<name>A0A917H7Y2_9MICC</name>
<dbReference type="Proteomes" id="UP000638848">
    <property type="component" value="Unassembled WGS sequence"/>
</dbReference>